<evidence type="ECO:0000256" key="5">
    <source>
        <dbReference type="ARBA" id="ARBA00023136"/>
    </source>
</evidence>
<dbReference type="Gene3D" id="2.170.130.10">
    <property type="entry name" value="TonB-dependent receptor, plug domain"/>
    <property type="match status" value="1"/>
</dbReference>
<evidence type="ECO:0000256" key="2">
    <source>
        <dbReference type="ARBA" id="ARBA00022448"/>
    </source>
</evidence>
<feature type="domain" description="TonB-dependent transporter Oar-like beta-barrel" evidence="8">
    <location>
        <begin position="235"/>
        <end position="1169"/>
    </location>
</feature>
<dbReference type="Pfam" id="PF13620">
    <property type="entry name" value="CarboxypepD_reg"/>
    <property type="match status" value="1"/>
</dbReference>
<evidence type="ECO:0000256" key="1">
    <source>
        <dbReference type="ARBA" id="ARBA00004571"/>
    </source>
</evidence>
<dbReference type="InterPro" id="IPR012910">
    <property type="entry name" value="Plug_dom"/>
</dbReference>
<dbReference type="Pfam" id="PF25183">
    <property type="entry name" value="OMP_b-brl_4"/>
    <property type="match status" value="1"/>
</dbReference>
<name>A0ABW9KGA2_9BACT</name>
<dbReference type="PANTHER" id="PTHR30069:SF46">
    <property type="entry name" value="OAR PROTEIN"/>
    <property type="match status" value="1"/>
</dbReference>
<comment type="caution">
    <text evidence="9">The sequence shown here is derived from an EMBL/GenBank/DDBJ whole genome shotgun (WGS) entry which is preliminary data.</text>
</comment>
<dbReference type="RefSeq" id="WP_263414192.1">
    <property type="nucleotide sequence ID" value="NZ_BAABBH010000001.1"/>
</dbReference>
<keyword evidence="6" id="KW-0998">Cell outer membrane</keyword>
<gene>
    <name evidence="9" type="ORF">ACK2TP_00540</name>
</gene>
<reference evidence="9 10" key="1">
    <citation type="submission" date="2024-12" db="EMBL/GenBank/DDBJ databases">
        <authorList>
            <person name="Lee Y."/>
        </authorList>
    </citation>
    <scope>NUCLEOTIDE SEQUENCE [LARGE SCALE GENOMIC DNA]</scope>
    <source>
        <strain evidence="9 10">03SUJ4</strain>
    </source>
</reference>
<dbReference type="Pfam" id="PF07715">
    <property type="entry name" value="Plug"/>
    <property type="match status" value="1"/>
</dbReference>
<comment type="subcellular location">
    <subcellularLocation>
        <location evidence="1">Cell outer membrane</location>
        <topology evidence="1">Multi-pass membrane protein</topology>
    </subcellularLocation>
</comment>
<keyword evidence="3" id="KW-1134">Transmembrane beta strand</keyword>
<accession>A0ABW9KGA2</accession>
<evidence type="ECO:0000313" key="10">
    <source>
        <dbReference type="Proteomes" id="UP001634747"/>
    </source>
</evidence>
<dbReference type="InterPro" id="IPR036942">
    <property type="entry name" value="Beta-barrel_TonB_sf"/>
</dbReference>
<evidence type="ECO:0000313" key="9">
    <source>
        <dbReference type="EMBL" id="MFN2974238.1"/>
    </source>
</evidence>
<dbReference type="InterPro" id="IPR013784">
    <property type="entry name" value="Carb-bd-like_fold"/>
</dbReference>
<dbReference type="InterPro" id="IPR057601">
    <property type="entry name" value="Oar-like_b-barrel"/>
</dbReference>
<dbReference type="Proteomes" id="UP001634747">
    <property type="component" value="Unassembled WGS sequence"/>
</dbReference>
<evidence type="ECO:0000256" key="4">
    <source>
        <dbReference type="ARBA" id="ARBA00022692"/>
    </source>
</evidence>
<keyword evidence="10" id="KW-1185">Reference proteome</keyword>
<dbReference type="Gene3D" id="2.60.40.1120">
    <property type="entry name" value="Carboxypeptidase-like, regulatory domain"/>
    <property type="match status" value="1"/>
</dbReference>
<evidence type="ECO:0000259" key="7">
    <source>
        <dbReference type="Pfam" id="PF07715"/>
    </source>
</evidence>
<dbReference type="EMBL" id="JBJYXY010000001">
    <property type="protein sequence ID" value="MFN2974238.1"/>
    <property type="molecule type" value="Genomic_DNA"/>
</dbReference>
<keyword evidence="5" id="KW-0472">Membrane</keyword>
<evidence type="ECO:0000256" key="3">
    <source>
        <dbReference type="ARBA" id="ARBA00022452"/>
    </source>
</evidence>
<dbReference type="PANTHER" id="PTHR30069">
    <property type="entry name" value="TONB-DEPENDENT OUTER MEMBRANE RECEPTOR"/>
    <property type="match status" value="1"/>
</dbReference>
<dbReference type="Gene3D" id="2.40.170.20">
    <property type="entry name" value="TonB-dependent receptor, beta-barrel domain"/>
    <property type="match status" value="1"/>
</dbReference>
<feature type="domain" description="TonB-dependent receptor plug" evidence="7">
    <location>
        <begin position="120"/>
        <end position="230"/>
    </location>
</feature>
<proteinExistence type="predicted"/>
<dbReference type="InterPro" id="IPR039426">
    <property type="entry name" value="TonB-dep_rcpt-like"/>
</dbReference>
<dbReference type="SUPFAM" id="SSF56935">
    <property type="entry name" value="Porins"/>
    <property type="match status" value="1"/>
</dbReference>
<keyword evidence="2" id="KW-0813">Transport</keyword>
<dbReference type="SUPFAM" id="SSF49452">
    <property type="entry name" value="Starch-binding domain-like"/>
    <property type="match status" value="1"/>
</dbReference>
<organism evidence="9 10">
    <name type="scientific">Terriglobus aquaticus</name>
    <dbReference type="NCBI Taxonomy" id="940139"/>
    <lineage>
        <taxon>Bacteria</taxon>
        <taxon>Pseudomonadati</taxon>
        <taxon>Acidobacteriota</taxon>
        <taxon>Terriglobia</taxon>
        <taxon>Terriglobales</taxon>
        <taxon>Acidobacteriaceae</taxon>
        <taxon>Terriglobus</taxon>
    </lineage>
</organism>
<evidence type="ECO:0000256" key="6">
    <source>
        <dbReference type="ARBA" id="ARBA00023237"/>
    </source>
</evidence>
<sequence length="1176" mass="126104">MALTMPLYAQEYRGTLSGTVTDPSGAAVPGASVTAKSGEQTYVVKTDGSGRFVIPYAQPNTYMISVTADGFATAQFPNVTLQVSGTVDVPVKLSVSAAANEVTVSTEQFNLATTDASGGTVIDPEKVQNLPLNGRQVYQLLQLTPGVVFTQTQFGAGGFSGNRGWDTNNAYSINGQPGSTNQFLLNGGPISIQSGGPSGTWTIAPSVDAVQEVKVMTTTFDAQYGRAGGGIINTIIKNGTPHVHGTAYDFWENSAFEANTYQSNQVNEAKSFHNRHQFGGTVGGPLWRGSKAFGFFSFEGWREVLPAPVVTQVPTADMLPNGSAGGGVNLTNYLAAVGKTNGIFDPATNYCAVPSNTAGGCATYGRLQFPNNTIPASRISAIGVKVLQLFPAPNRPGYLSNYVFNGKDRYTYNMPIGRFDYDFSDRTKFYALVAFWSGQEYRNGNGFTGPAIQGNINNQRSDWTGVIDVTHAFSNSIVSDVRLSYNRYSNPSPDGAVAAGLANLSPADLGLTMPAIPTTSRSLAPEFSFGDNYNTVVGNTVGATIFETYDLGPSITQTIRNHSLHYGGEVSLYHDVTGSAGQPNGTFGFSTQFTQNNYTVGNKDGSAIASALLGLPASGSVQWQNGPYESYNYWGLFLQDNWKVSSKLAINAGIRYDEERSPRERHNRLLAGVDFDATNPLTNMITYPAGGVLPNGAHIANPIKGAVRYASDNTPAYLNNTGFWQPKLGFSFAPNNAIVFHGGYTLSKAFGIELGGASPFSQTTPYNYSVDNGRTPNTFFRNGNPFPNGAQAPAGTSNGALALTGNGLQFDAQDRKIPIVQQWTLGAQMQMPLNIVFNLDYFGAHTYHLRASKQLNGLSPADIARGQADNSYLDQQVANPFYGVLPNTTFLGQNQTVAARYLMVPYPQYGGDLYEYTNPQGYSNYNSLQVKAEKRLSGNGSRLGGVSVLASFTFSKLMSATGFLNNNANGITDPYPFYGVDSQDRPWNVSVSGLYNLPFGRGAAFLNNDNRFLDAAIGGWQFDWILSDYAGLPIAFPNGSNYNCGTYQITAAKKSYTSYLNNSNPGCFTNFSEYTAVTQAPLTTAVRTPNAPQEAFGLEKKFVITEGVRFQFKAEAFNATNTPIFGGPDTGNVNQAITPTGKGLPGAPGSYSGYGTVGSTQQNFPRQYQFSGKILF</sequence>
<evidence type="ECO:0000259" key="8">
    <source>
        <dbReference type="Pfam" id="PF25183"/>
    </source>
</evidence>
<keyword evidence="4" id="KW-0812">Transmembrane</keyword>
<protein>
    <submittedName>
        <fullName evidence="9">Carboxypeptidase regulatory-like domain-containing protein</fullName>
    </submittedName>
</protein>
<dbReference type="InterPro" id="IPR037066">
    <property type="entry name" value="Plug_dom_sf"/>
</dbReference>